<dbReference type="STRING" id="947166.A0A1D1UYK3"/>
<dbReference type="PANTHER" id="PTHR10926">
    <property type="entry name" value="CELL CYCLE CONTROL PROTEIN 50"/>
    <property type="match status" value="1"/>
</dbReference>
<protein>
    <recommendedName>
        <fullName evidence="10">Cell cycle control protein 50A</fullName>
    </recommendedName>
</protein>
<dbReference type="GO" id="GO:0005783">
    <property type="term" value="C:endoplasmic reticulum"/>
    <property type="evidence" value="ECO:0007669"/>
    <property type="project" value="TreeGrafter"/>
</dbReference>
<reference evidence="8 9" key="1">
    <citation type="journal article" date="2016" name="Nat. Commun.">
        <title>Extremotolerant tardigrade genome and improved radiotolerance of human cultured cells by tardigrade-unique protein.</title>
        <authorList>
            <person name="Hashimoto T."/>
            <person name="Horikawa D.D."/>
            <person name="Saito Y."/>
            <person name="Kuwahara H."/>
            <person name="Kozuka-Hata H."/>
            <person name="Shin-I T."/>
            <person name="Minakuchi Y."/>
            <person name="Ohishi K."/>
            <person name="Motoyama A."/>
            <person name="Aizu T."/>
            <person name="Enomoto A."/>
            <person name="Kondo K."/>
            <person name="Tanaka S."/>
            <person name="Hara Y."/>
            <person name="Koshikawa S."/>
            <person name="Sagara H."/>
            <person name="Miura T."/>
            <person name="Yokobori S."/>
            <person name="Miyagawa K."/>
            <person name="Suzuki Y."/>
            <person name="Kubo T."/>
            <person name="Oyama M."/>
            <person name="Kohara Y."/>
            <person name="Fujiyama A."/>
            <person name="Arakawa K."/>
            <person name="Katayama T."/>
            <person name="Toyoda A."/>
            <person name="Kunieda T."/>
        </authorList>
    </citation>
    <scope>NUCLEOTIDE SEQUENCE [LARGE SCALE GENOMIC DNA]</scope>
    <source>
        <strain evidence="8 9">YOKOZUNA-1</strain>
    </source>
</reference>
<dbReference type="GO" id="GO:0005794">
    <property type="term" value="C:Golgi apparatus"/>
    <property type="evidence" value="ECO:0007669"/>
    <property type="project" value="TreeGrafter"/>
</dbReference>
<comment type="similarity">
    <text evidence="2 6">Belongs to the CDC50/LEM3 family.</text>
</comment>
<keyword evidence="4 7" id="KW-1133">Transmembrane helix</keyword>
<name>A0A1D1UYK3_RAMVA</name>
<dbReference type="Pfam" id="PF03381">
    <property type="entry name" value="CDC50"/>
    <property type="match status" value="1"/>
</dbReference>
<dbReference type="PANTHER" id="PTHR10926:SF0">
    <property type="entry name" value="CDC50, ISOFORM A"/>
    <property type="match status" value="1"/>
</dbReference>
<dbReference type="EMBL" id="BDGG01000002">
    <property type="protein sequence ID" value="GAU91238.1"/>
    <property type="molecule type" value="Genomic_DNA"/>
</dbReference>
<keyword evidence="9" id="KW-1185">Reference proteome</keyword>
<sequence length="349" mass="39820">MGRSDEYTDLNQQRKPAWKPDLDAKTVLLSFLGMGLCFVPIGVGLLMASDSVQELVLDYTFCLRVPQKNDPIRPFSSPTCAGYINQRPAKCICHVPFSLPDGLPGSVVIFYALSRFYQNHRFLMKSRDEFQLMGDILPLSWNCHPFDYINGSAIVPCGSFANALFNDTIRLETKNETVPLLRTGLAWPLEKQLFGNPKGRPLNESYKDFVKPPSWSKNIWELDRDTPFNNGMENEDFIIWMRPAAFPNFRKVFRRVDESHVAYRDGMPKGNYTFIIDYNYPVTAYGGRKFLVVSNASAFGGKNPFLGIAYIATGCCLVVLSFVMWILHMKYGIREDEALDVRKTDPFYF</sequence>
<dbReference type="AlphaFoldDB" id="A0A1D1UYK3"/>
<comment type="subcellular location">
    <subcellularLocation>
        <location evidence="1">Membrane</location>
        <topology evidence="1">Multi-pass membrane protein</topology>
    </subcellularLocation>
</comment>
<feature type="transmembrane region" description="Helical" evidence="7">
    <location>
        <begin position="305"/>
        <end position="327"/>
    </location>
</feature>
<evidence type="ECO:0000256" key="5">
    <source>
        <dbReference type="ARBA" id="ARBA00023136"/>
    </source>
</evidence>
<evidence type="ECO:0000313" key="8">
    <source>
        <dbReference type="EMBL" id="GAU91238.1"/>
    </source>
</evidence>
<dbReference type="PIRSF" id="PIRSF015840">
    <property type="entry name" value="DUF284_TM_euk"/>
    <property type="match status" value="1"/>
</dbReference>
<comment type="caution">
    <text evidence="8">The sequence shown here is derived from an EMBL/GenBank/DDBJ whole genome shotgun (WGS) entry which is preliminary data.</text>
</comment>
<dbReference type="OrthoDB" id="340608at2759"/>
<dbReference type="Proteomes" id="UP000186922">
    <property type="component" value="Unassembled WGS sequence"/>
</dbReference>
<evidence type="ECO:0000256" key="1">
    <source>
        <dbReference type="ARBA" id="ARBA00004141"/>
    </source>
</evidence>
<evidence type="ECO:0000313" key="9">
    <source>
        <dbReference type="Proteomes" id="UP000186922"/>
    </source>
</evidence>
<evidence type="ECO:0000256" key="4">
    <source>
        <dbReference type="ARBA" id="ARBA00022989"/>
    </source>
</evidence>
<evidence type="ECO:0000256" key="6">
    <source>
        <dbReference type="PIRNR" id="PIRNR015840"/>
    </source>
</evidence>
<dbReference type="InterPro" id="IPR005045">
    <property type="entry name" value="CDC50/LEM3_fam"/>
</dbReference>
<dbReference type="GO" id="GO:0005886">
    <property type="term" value="C:plasma membrane"/>
    <property type="evidence" value="ECO:0007669"/>
    <property type="project" value="TreeGrafter"/>
</dbReference>
<evidence type="ECO:0000256" key="3">
    <source>
        <dbReference type="ARBA" id="ARBA00022692"/>
    </source>
</evidence>
<keyword evidence="5 6" id="KW-0472">Membrane</keyword>
<feature type="transmembrane region" description="Helical" evidence="7">
    <location>
        <begin position="27"/>
        <end position="48"/>
    </location>
</feature>
<evidence type="ECO:0000256" key="2">
    <source>
        <dbReference type="ARBA" id="ARBA00009457"/>
    </source>
</evidence>
<accession>A0A1D1UYK3</accession>
<evidence type="ECO:0008006" key="10">
    <source>
        <dbReference type="Google" id="ProtNLM"/>
    </source>
</evidence>
<proteinExistence type="inferred from homology"/>
<gene>
    <name evidence="8" type="primary">RvY_03535-1</name>
    <name evidence="8" type="synonym">RvY_03535.1</name>
    <name evidence="8" type="ORF">RvY_03535</name>
</gene>
<organism evidence="8 9">
    <name type="scientific">Ramazzottius varieornatus</name>
    <name type="common">Water bear</name>
    <name type="synonym">Tardigrade</name>
    <dbReference type="NCBI Taxonomy" id="947166"/>
    <lineage>
        <taxon>Eukaryota</taxon>
        <taxon>Metazoa</taxon>
        <taxon>Ecdysozoa</taxon>
        <taxon>Tardigrada</taxon>
        <taxon>Eutardigrada</taxon>
        <taxon>Parachela</taxon>
        <taxon>Hypsibioidea</taxon>
        <taxon>Ramazzottiidae</taxon>
        <taxon>Ramazzottius</taxon>
    </lineage>
</organism>
<keyword evidence="3 7" id="KW-0812">Transmembrane</keyword>
<evidence type="ECO:0000256" key="7">
    <source>
        <dbReference type="SAM" id="Phobius"/>
    </source>
</evidence>